<accession>A0A9P5X705</accession>
<keyword evidence="12" id="KW-0479">Metal-binding</keyword>
<comment type="similarity">
    <text evidence="3 14">Belongs to the glycosyl hydrolase 47 family.</text>
</comment>
<comment type="cofactor">
    <cofactor evidence="1 12">
        <name>Ca(2+)</name>
        <dbReference type="ChEBI" id="CHEBI:29108"/>
    </cofactor>
</comment>
<sequence>MVQPRSLLFTTALAVALSSPFVVAGPVQKDGIAVPPNMAGNRDAVKQIFMDSYEAYKQDAWGHDDLAPLSKGFVDSRNGWGATIVDGMSTMSIMGLDNYLGDAIKFASQIDFSKSKTSDSVSVFETTIRYIGGLLSTYELSGRKHPELVDKAKEVADKLAIAWVGDNDIPFGHINFGNNAPDKQNSNIAEAGTLTLEWATLSKYTGDDKYRNLAEKAFRRIATNPSPLPGLPAQGIDPNTGSPVGGYVTWGGGSDSYFEYLIKYARLNNTGEALWADTWKLAVDSSIQTLLKKSTVGDHSYLTDYDSEKRNVYVSSHLACFHGGNWLLGGQLLRNQTVVDVALQLVDACWNTYASTATGIGPEAFAFASVDGNYTAGSAPTPEQQAFYELHGFYPTTGAEYYILRPEVLESNFYAWRVTGDAKYLDRAASAVSSFQKYLKAPVAYAGIQNVNDVNSGKFNDMESFWFAEVLKYLYLTFDDPSHISLDEWVFNTEAHPFQIPPAKGAYGTPSGQTPPSPSQQHPFTPTQAPIPAYSQSPTLPGILHIPEGIIRSVATGILNIIGFQL</sequence>
<evidence type="ECO:0000256" key="16">
    <source>
        <dbReference type="SAM" id="SignalP"/>
    </source>
</evidence>
<evidence type="ECO:0000256" key="11">
    <source>
        <dbReference type="PIRSR" id="PIRSR601382-1"/>
    </source>
</evidence>
<feature type="active site" evidence="11">
    <location>
        <position position="407"/>
    </location>
</feature>
<evidence type="ECO:0000256" key="6">
    <source>
        <dbReference type="ARBA" id="ARBA00023157"/>
    </source>
</evidence>
<dbReference type="PRINTS" id="PR00747">
    <property type="entry name" value="GLYHDRLASE47"/>
</dbReference>
<dbReference type="Gene3D" id="1.50.10.10">
    <property type="match status" value="1"/>
</dbReference>
<evidence type="ECO:0000256" key="9">
    <source>
        <dbReference type="ARBA" id="ARBA00047669"/>
    </source>
</evidence>
<evidence type="ECO:0000256" key="4">
    <source>
        <dbReference type="ARBA" id="ARBA00022729"/>
    </source>
</evidence>
<dbReference type="GO" id="GO:0005975">
    <property type="term" value="P:carbohydrate metabolic process"/>
    <property type="evidence" value="ECO:0007669"/>
    <property type="project" value="InterPro"/>
</dbReference>
<dbReference type="EMBL" id="MU151284">
    <property type="protein sequence ID" value="KAF9445727.1"/>
    <property type="molecule type" value="Genomic_DNA"/>
</dbReference>
<keyword evidence="4 16" id="KW-0732">Signal</keyword>
<feature type="active site" description="Proton donor" evidence="11">
    <location>
        <position position="125"/>
    </location>
</feature>
<dbReference type="InterPro" id="IPR012341">
    <property type="entry name" value="6hp_glycosidase-like_sf"/>
</dbReference>
<feature type="region of interest" description="Disordered" evidence="15">
    <location>
        <begin position="502"/>
        <end position="529"/>
    </location>
</feature>
<evidence type="ECO:0000256" key="10">
    <source>
        <dbReference type="ARBA" id="ARBA00048605"/>
    </source>
</evidence>
<proteinExistence type="inferred from homology"/>
<keyword evidence="12" id="KW-0106">Calcium</keyword>
<feature type="chain" id="PRO_5040297141" description="alpha-1,2-Mannosidase" evidence="16">
    <location>
        <begin position="25"/>
        <end position="566"/>
    </location>
</feature>
<gene>
    <name evidence="17" type="ORF">P691DRAFT_777367</name>
</gene>
<evidence type="ECO:0000256" key="13">
    <source>
        <dbReference type="PIRSR" id="PIRSR601382-3"/>
    </source>
</evidence>
<comment type="catalytic activity">
    <reaction evidence="9">
        <text>N(4)-(alpha-D-Man-(1-&gt;2)-alpha-D-Man-(1-&gt;2)-alpha-D-Man-(1-&gt;3)-[alpha-D-Man-(1-&gt;3)-[alpha-D-Man-(1-&gt;2)-alpha-D-Man-(1-&gt;6)]-alpha-D-Man-(1-&gt;6)]-beta-D-Man-(1-&gt;4)-beta-D-GlcNAc-(1-&gt;4)-beta-D-GlcNAc)-L-asparaginyl-[protein] (N-glucan mannose isomer 8A1,2,3B1,3) + 3 H2O = N(4)-(alpha-D-Man-(1-&gt;3)-[alpha-D-Man-(1-&gt;3)-[alpha-D-Man-(1-&gt;6)]-alpha-D-Man-(1-&gt;6)]-beta-D-Man-(1-&gt;4)-beta-D-GlcNAc-(1-&gt;4)-beta-D-GlcNAc)-L-asparaginyl-[protein] (N-glucan mannose isomer 5A1,2) + 3 beta-D-mannose</text>
        <dbReference type="Rhea" id="RHEA:56028"/>
        <dbReference type="Rhea" id="RHEA-COMP:14358"/>
        <dbReference type="Rhea" id="RHEA-COMP:14367"/>
        <dbReference type="ChEBI" id="CHEBI:15377"/>
        <dbReference type="ChEBI" id="CHEBI:28563"/>
        <dbReference type="ChEBI" id="CHEBI:59087"/>
        <dbReference type="ChEBI" id="CHEBI:60628"/>
        <dbReference type="EC" id="3.2.1.113"/>
    </reaction>
</comment>
<dbReference type="InterPro" id="IPR001382">
    <property type="entry name" value="Glyco_hydro_47"/>
</dbReference>
<comment type="caution">
    <text evidence="17">The sequence shown here is derived from an EMBL/GenBank/DDBJ whole genome shotgun (WGS) entry which is preliminary data.</text>
</comment>
<dbReference type="PANTHER" id="PTHR11742">
    <property type="entry name" value="MANNOSYL-OLIGOSACCHARIDE ALPHA-1,2-MANNOSIDASE-RELATED"/>
    <property type="match status" value="1"/>
</dbReference>
<dbReference type="FunFam" id="1.50.10.10:FF:000047">
    <property type="entry name" value="Mannosyl-oligosaccharide alpha-1,2-mannosidase"/>
    <property type="match status" value="1"/>
</dbReference>
<dbReference type="InterPro" id="IPR036026">
    <property type="entry name" value="Seven-hairpin_glycosidases"/>
</dbReference>
<evidence type="ECO:0000313" key="18">
    <source>
        <dbReference type="Proteomes" id="UP000807342"/>
    </source>
</evidence>
<name>A0A9P5X705_9AGAR</name>
<dbReference type="GO" id="GO:0016020">
    <property type="term" value="C:membrane"/>
    <property type="evidence" value="ECO:0007669"/>
    <property type="project" value="InterPro"/>
</dbReference>
<keyword evidence="8 14" id="KW-0326">Glycosidase</keyword>
<evidence type="ECO:0000256" key="1">
    <source>
        <dbReference type="ARBA" id="ARBA00001913"/>
    </source>
</evidence>
<dbReference type="Pfam" id="PF01532">
    <property type="entry name" value="Glyco_hydro_47"/>
    <property type="match status" value="1"/>
</dbReference>
<evidence type="ECO:0000256" key="7">
    <source>
        <dbReference type="ARBA" id="ARBA00023180"/>
    </source>
</evidence>
<comment type="catalytic activity">
    <reaction evidence="10">
        <text>N(4)-(alpha-D-Man-(1-&gt;2)-alpha-D-Man-(1-&gt;2)-alpha-D-Man-(1-&gt;3)-[alpha-D-Man-(1-&gt;2)-alpha-D-Man-(1-&gt;3)-[alpha-D-Man-(1-&gt;2)-alpha-D-Man-(1-&gt;6)]-alpha-D-Man-(1-&gt;6)]-beta-D-Man-(1-&gt;4)-beta-D-GlcNAc-(1-&gt;4)-beta-D-GlcNAc)-L-asparaginyl-[protein] (N-glucan mannose isomer 9A1,2,3B1,2,3) + 4 H2O = N(4)-(alpha-D-Man-(1-&gt;3)-[alpha-D-Man-(1-&gt;3)-[alpha-D-Man-(1-&gt;6)]-alpha-D-Man-(1-&gt;6)]-beta-D-Man-(1-&gt;4)-beta-D-GlcNAc-(1-&gt;4)-beta-D-GlcNAc)-L-asparaginyl-[protein] (N-glucan mannose isomer 5A1,2) + 4 beta-D-mannose</text>
        <dbReference type="Rhea" id="RHEA:56008"/>
        <dbReference type="Rhea" id="RHEA-COMP:14356"/>
        <dbReference type="Rhea" id="RHEA-COMP:14367"/>
        <dbReference type="ChEBI" id="CHEBI:15377"/>
        <dbReference type="ChEBI" id="CHEBI:28563"/>
        <dbReference type="ChEBI" id="CHEBI:59087"/>
        <dbReference type="ChEBI" id="CHEBI:139493"/>
        <dbReference type="EC" id="3.2.1.113"/>
    </reaction>
</comment>
<dbReference type="GO" id="GO:0036503">
    <property type="term" value="P:ERAD pathway"/>
    <property type="evidence" value="ECO:0007669"/>
    <property type="project" value="UniProtKB-ARBA"/>
</dbReference>
<feature type="binding site" evidence="12">
    <location>
        <position position="493"/>
    </location>
    <ligand>
        <name>Ca(2+)</name>
        <dbReference type="ChEBI" id="CHEBI:29108"/>
    </ligand>
</feature>
<dbReference type="EC" id="3.2.1.-" evidence="14"/>
<evidence type="ECO:0000313" key="17">
    <source>
        <dbReference type="EMBL" id="KAF9445727.1"/>
    </source>
</evidence>
<evidence type="ECO:0000256" key="12">
    <source>
        <dbReference type="PIRSR" id="PIRSR601382-2"/>
    </source>
</evidence>
<keyword evidence="18" id="KW-1185">Reference proteome</keyword>
<feature type="signal peptide" evidence="16">
    <location>
        <begin position="1"/>
        <end position="24"/>
    </location>
</feature>
<dbReference type="OrthoDB" id="8118055at2759"/>
<evidence type="ECO:0000256" key="2">
    <source>
        <dbReference type="ARBA" id="ARBA00004922"/>
    </source>
</evidence>
<protein>
    <recommendedName>
        <fullName evidence="14">alpha-1,2-Mannosidase</fullName>
        <ecNumber evidence="14">3.2.1.-</ecNumber>
    </recommendedName>
</protein>
<dbReference type="GO" id="GO:0005783">
    <property type="term" value="C:endoplasmic reticulum"/>
    <property type="evidence" value="ECO:0007669"/>
    <property type="project" value="TreeGrafter"/>
</dbReference>
<dbReference type="GO" id="GO:0004571">
    <property type="term" value="F:mannosyl-oligosaccharide 1,2-alpha-mannosidase activity"/>
    <property type="evidence" value="ECO:0007669"/>
    <property type="project" value="UniProtKB-EC"/>
</dbReference>
<feature type="disulfide bond" evidence="13">
    <location>
        <begin position="320"/>
        <end position="349"/>
    </location>
</feature>
<keyword evidence="5 14" id="KW-0378">Hydrolase</keyword>
<dbReference type="AlphaFoldDB" id="A0A9P5X705"/>
<keyword evidence="7" id="KW-0325">Glycoprotein</keyword>
<feature type="compositionally biased region" description="Low complexity" evidence="15">
    <location>
        <begin position="519"/>
        <end position="528"/>
    </location>
</feature>
<comment type="pathway">
    <text evidence="2">Protein modification; protein glycosylation.</text>
</comment>
<dbReference type="GO" id="GO:0005509">
    <property type="term" value="F:calcium ion binding"/>
    <property type="evidence" value="ECO:0007669"/>
    <property type="project" value="InterPro"/>
</dbReference>
<reference evidence="17" key="1">
    <citation type="submission" date="2020-11" db="EMBL/GenBank/DDBJ databases">
        <authorList>
            <consortium name="DOE Joint Genome Institute"/>
            <person name="Ahrendt S."/>
            <person name="Riley R."/>
            <person name="Andreopoulos W."/>
            <person name="Labutti K."/>
            <person name="Pangilinan J."/>
            <person name="Ruiz-Duenas F.J."/>
            <person name="Barrasa J.M."/>
            <person name="Sanchez-Garcia M."/>
            <person name="Camarero S."/>
            <person name="Miyauchi S."/>
            <person name="Serrano A."/>
            <person name="Linde D."/>
            <person name="Babiker R."/>
            <person name="Drula E."/>
            <person name="Ayuso-Fernandez I."/>
            <person name="Pacheco R."/>
            <person name="Padilla G."/>
            <person name="Ferreira P."/>
            <person name="Barriuso J."/>
            <person name="Kellner H."/>
            <person name="Castanera R."/>
            <person name="Alfaro M."/>
            <person name="Ramirez L."/>
            <person name="Pisabarro A.G."/>
            <person name="Kuo A."/>
            <person name="Tritt A."/>
            <person name="Lipzen A."/>
            <person name="He G."/>
            <person name="Yan M."/>
            <person name="Ng V."/>
            <person name="Cullen D."/>
            <person name="Martin F."/>
            <person name="Rosso M.-N."/>
            <person name="Henrissat B."/>
            <person name="Hibbett D."/>
            <person name="Martinez A.T."/>
            <person name="Grigoriev I.V."/>
        </authorList>
    </citation>
    <scope>NUCLEOTIDE SEQUENCE</scope>
    <source>
        <strain evidence="17">MF-IS2</strain>
    </source>
</reference>
<feature type="active site" description="Proton donor" evidence="11">
    <location>
        <position position="363"/>
    </location>
</feature>
<dbReference type="Proteomes" id="UP000807342">
    <property type="component" value="Unassembled WGS sequence"/>
</dbReference>
<feature type="active site" evidence="11">
    <location>
        <position position="255"/>
    </location>
</feature>
<evidence type="ECO:0000256" key="5">
    <source>
        <dbReference type="ARBA" id="ARBA00022801"/>
    </source>
</evidence>
<evidence type="ECO:0000256" key="15">
    <source>
        <dbReference type="SAM" id="MobiDB-lite"/>
    </source>
</evidence>
<organism evidence="17 18">
    <name type="scientific">Macrolepiota fuliginosa MF-IS2</name>
    <dbReference type="NCBI Taxonomy" id="1400762"/>
    <lineage>
        <taxon>Eukaryota</taxon>
        <taxon>Fungi</taxon>
        <taxon>Dikarya</taxon>
        <taxon>Basidiomycota</taxon>
        <taxon>Agaricomycotina</taxon>
        <taxon>Agaricomycetes</taxon>
        <taxon>Agaricomycetidae</taxon>
        <taxon>Agaricales</taxon>
        <taxon>Agaricineae</taxon>
        <taxon>Agaricaceae</taxon>
        <taxon>Macrolepiota</taxon>
    </lineage>
</organism>
<dbReference type="PANTHER" id="PTHR11742:SF101">
    <property type="entry name" value="MANNOSYL-OLIGOSACCHARIDE ALPHA-1,2-MANNOSIDASE 1B"/>
    <property type="match status" value="1"/>
</dbReference>
<dbReference type="InterPro" id="IPR050749">
    <property type="entry name" value="Glycosyl_Hydrolase_47"/>
</dbReference>
<evidence type="ECO:0000256" key="8">
    <source>
        <dbReference type="ARBA" id="ARBA00023295"/>
    </source>
</evidence>
<keyword evidence="6 13" id="KW-1015">Disulfide bond</keyword>
<evidence type="ECO:0000256" key="3">
    <source>
        <dbReference type="ARBA" id="ARBA00007658"/>
    </source>
</evidence>
<evidence type="ECO:0000256" key="14">
    <source>
        <dbReference type="RuleBase" id="RU361193"/>
    </source>
</evidence>
<dbReference type="SUPFAM" id="SSF48225">
    <property type="entry name" value="Seven-hairpin glycosidases"/>
    <property type="match status" value="1"/>
</dbReference>